<evidence type="ECO:0000313" key="2">
    <source>
        <dbReference type="Proteomes" id="UP000078597"/>
    </source>
</evidence>
<organism evidence="1 2">
    <name type="scientific">Plasmodium malariae</name>
    <dbReference type="NCBI Taxonomy" id="5858"/>
    <lineage>
        <taxon>Eukaryota</taxon>
        <taxon>Sar</taxon>
        <taxon>Alveolata</taxon>
        <taxon>Apicomplexa</taxon>
        <taxon>Aconoidasida</taxon>
        <taxon>Haemosporida</taxon>
        <taxon>Plasmodiidae</taxon>
        <taxon>Plasmodium</taxon>
        <taxon>Plasmodium (Plasmodium)</taxon>
    </lineage>
</organism>
<sequence length="154" mass="18055">MRTIYELNKPSQQFTPTVRYNKFSPSDVKMPGVFSDSRKSLDKDMKYATKREIEILRNYCKETGCHTCGVTCHERFIGDHQPPVQVIKDMIQYYKKKKCLLYFLKLFKLYDTKQRLYPQCVRCSQLQSASVRCKTSVNGTEPRETCENGTNKIN</sequence>
<dbReference type="AlphaFoldDB" id="A0A1A8VQX6"/>
<dbReference type="EMBL" id="FLQW01000256">
    <property type="protein sequence ID" value="SBS82860.1"/>
    <property type="molecule type" value="Genomic_DNA"/>
</dbReference>
<accession>A0A1A8VQX6</accession>
<proteinExistence type="predicted"/>
<gene>
    <name evidence="1" type="ORF">PMALA_004740</name>
</gene>
<dbReference type="PANTHER" id="PTHR38585">
    <property type="entry name" value="TRANSMEMBRANE PROTEIN"/>
    <property type="match status" value="1"/>
</dbReference>
<dbReference type="PANTHER" id="PTHR38585:SF1">
    <property type="entry name" value="TRANSMEMBRANE PROTEIN"/>
    <property type="match status" value="1"/>
</dbReference>
<evidence type="ECO:0000313" key="1">
    <source>
        <dbReference type="EMBL" id="SBS82860.1"/>
    </source>
</evidence>
<dbReference type="VEuPathDB" id="PlasmoDB:PmUG01_05025500"/>
<dbReference type="Proteomes" id="UP000078597">
    <property type="component" value="Unassembled WGS sequence"/>
</dbReference>
<protein>
    <submittedName>
        <fullName evidence="1">Uncharacterized protein</fullName>
    </submittedName>
</protein>
<reference evidence="2" key="1">
    <citation type="submission" date="2016-05" db="EMBL/GenBank/DDBJ databases">
        <authorList>
            <person name="Naeem Raeece"/>
        </authorList>
    </citation>
    <scope>NUCLEOTIDE SEQUENCE [LARGE SCALE GENOMIC DNA]</scope>
</reference>
<name>A0A1A8VQX6_PLAMA</name>